<feature type="signal peptide" evidence="1">
    <location>
        <begin position="1"/>
        <end position="32"/>
    </location>
</feature>
<gene>
    <name evidence="2" type="ORF">GMJLKIPL_3740</name>
</gene>
<keyword evidence="1" id="KW-0732">Signal</keyword>
<comment type="caution">
    <text evidence="2">The sequence shown here is derived from an EMBL/GenBank/DDBJ whole genome shotgun (WGS) entry which is preliminary data.</text>
</comment>
<evidence type="ECO:0000313" key="3">
    <source>
        <dbReference type="Proteomes" id="UP001055153"/>
    </source>
</evidence>
<dbReference type="RefSeq" id="WP_238236954.1">
    <property type="nucleotide sequence ID" value="NZ_BPQQ01000042.1"/>
</dbReference>
<dbReference type="Proteomes" id="UP001055153">
    <property type="component" value="Unassembled WGS sequence"/>
</dbReference>
<reference evidence="2" key="1">
    <citation type="journal article" date="2021" name="Front. Microbiol.">
        <title>Comprehensive Comparative Genomics and Phenotyping of Methylobacterium Species.</title>
        <authorList>
            <person name="Alessa O."/>
            <person name="Ogura Y."/>
            <person name="Fujitani Y."/>
            <person name="Takami H."/>
            <person name="Hayashi T."/>
            <person name="Sahin N."/>
            <person name="Tani A."/>
        </authorList>
    </citation>
    <scope>NUCLEOTIDE SEQUENCE</scope>
    <source>
        <strain evidence="2">DSM 17168</strain>
    </source>
</reference>
<dbReference type="Pfam" id="PF06226">
    <property type="entry name" value="DUF1007"/>
    <property type="match status" value="1"/>
</dbReference>
<proteinExistence type="predicted"/>
<dbReference type="InterPro" id="IPR010412">
    <property type="entry name" value="DUF1007"/>
</dbReference>
<evidence type="ECO:0000313" key="2">
    <source>
        <dbReference type="EMBL" id="GJE01804.1"/>
    </source>
</evidence>
<organism evidence="2 3">
    <name type="scientific">Methylobacterium isbiliense</name>
    <dbReference type="NCBI Taxonomy" id="315478"/>
    <lineage>
        <taxon>Bacteria</taxon>
        <taxon>Pseudomonadati</taxon>
        <taxon>Pseudomonadota</taxon>
        <taxon>Alphaproteobacteria</taxon>
        <taxon>Hyphomicrobiales</taxon>
        <taxon>Methylobacteriaceae</taxon>
        <taxon>Methylobacterium</taxon>
    </lineage>
</organism>
<name>A0ABQ4SGY3_9HYPH</name>
<evidence type="ECO:0000256" key="1">
    <source>
        <dbReference type="SAM" id="SignalP"/>
    </source>
</evidence>
<accession>A0ABQ4SGY3</accession>
<protein>
    <recommendedName>
        <fullName evidence="4">DUF1007 family protein</fullName>
    </recommendedName>
</protein>
<reference evidence="2" key="2">
    <citation type="submission" date="2021-08" db="EMBL/GenBank/DDBJ databases">
        <authorList>
            <person name="Tani A."/>
            <person name="Ola A."/>
            <person name="Ogura Y."/>
            <person name="Katsura K."/>
            <person name="Hayashi T."/>
        </authorList>
    </citation>
    <scope>NUCLEOTIDE SEQUENCE</scope>
    <source>
        <strain evidence="2">DSM 17168</strain>
    </source>
</reference>
<feature type="chain" id="PRO_5045512989" description="DUF1007 family protein" evidence="1">
    <location>
        <begin position="33"/>
        <end position="224"/>
    </location>
</feature>
<dbReference type="EMBL" id="BPQQ01000042">
    <property type="protein sequence ID" value="GJE01804.1"/>
    <property type="molecule type" value="Genomic_DNA"/>
</dbReference>
<sequence length="224" mass="23778">MRSNRTTRAPGARTALPAMLFCAALVPAPAQAHPHVWVQARTEIVLDEAKSLVALRLAWTFDPAYSAFAVLNLDSRRDGVPDPEKLAELARSRARALGESGSFVQAKLNGRSLRLAAPSEARAAYRDGRLTLSFTLAPEARGEAVRTLVLATLDPDFYVAFGLPPEADAVRLTGGPACLLKLTRPAREAREGEQIIPDAEATARPAAAAATGADYAGRVLVACP</sequence>
<keyword evidence="3" id="KW-1185">Reference proteome</keyword>
<evidence type="ECO:0008006" key="4">
    <source>
        <dbReference type="Google" id="ProtNLM"/>
    </source>
</evidence>